<keyword evidence="8" id="KW-1185">Reference proteome</keyword>
<organism evidence="7 8">
    <name type="scientific">Diversispora eburnea</name>
    <dbReference type="NCBI Taxonomy" id="1213867"/>
    <lineage>
        <taxon>Eukaryota</taxon>
        <taxon>Fungi</taxon>
        <taxon>Fungi incertae sedis</taxon>
        <taxon>Mucoromycota</taxon>
        <taxon>Glomeromycotina</taxon>
        <taxon>Glomeromycetes</taxon>
        <taxon>Diversisporales</taxon>
        <taxon>Diversisporaceae</taxon>
        <taxon>Diversispora</taxon>
    </lineage>
</organism>
<dbReference type="PROSITE" id="PS50214">
    <property type="entry name" value="DISINTEGRIN_2"/>
    <property type="match status" value="1"/>
</dbReference>
<dbReference type="Gene3D" id="4.10.70.10">
    <property type="entry name" value="Disintegrin domain"/>
    <property type="match status" value="1"/>
</dbReference>
<feature type="domain" description="Disintegrin" evidence="6">
    <location>
        <begin position="242"/>
        <end position="331"/>
    </location>
</feature>
<evidence type="ECO:0000313" key="7">
    <source>
        <dbReference type="EMBL" id="CAG8564596.1"/>
    </source>
</evidence>
<dbReference type="Proteomes" id="UP000789706">
    <property type="component" value="Unassembled WGS sequence"/>
</dbReference>
<evidence type="ECO:0000256" key="4">
    <source>
        <dbReference type="SAM" id="MobiDB-lite"/>
    </source>
</evidence>
<dbReference type="AlphaFoldDB" id="A0A9N9BI81"/>
<dbReference type="FunFam" id="4.10.70.10:FF:000003">
    <property type="entry name" value="Disintegrin and metalloproteinase domain-containing protein 17"/>
    <property type="match status" value="1"/>
</dbReference>
<evidence type="ECO:0000259" key="6">
    <source>
        <dbReference type="PROSITE" id="PS50214"/>
    </source>
</evidence>
<dbReference type="SUPFAM" id="SSF57552">
    <property type="entry name" value="Blood coagulation inhibitor (disintegrin)"/>
    <property type="match status" value="1"/>
</dbReference>
<comment type="function">
    <text evidence="2">Probable zinc protease.</text>
</comment>
<dbReference type="PANTHER" id="PTHR11905:SF159">
    <property type="entry name" value="ADAM METALLOPROTEASE"/>
    <property type="match status" value="1"/>
</dbReference>
<feature type="transmembrane region" description="Helical" evidence="5">
    <location>
        <begin position="428"/>
        <end position="449"/>
    </location>
</feature>
<dbReference type="Gene3D" id="3.40.390.10">
    <property type="entry name" value="Collagenase (Catalytic Domain)"/>
    <property type="match status" value="1"/>
</dbReference>
<proteinExistence type="predicted"/>
<protein>
    <recommendedName>
        <fullName evidence="3">Disintegrin and metalloproteinase domain-containing protein B</fullName>
    </recommendedName>
</protein>
<dbReference type="EMBL" id="CAJVPK010000999">
    <property type="protein sequence ID" value="CAG8564596.1"/>
    <property type="molecule type" value="Genomic_DNA"/>
</dbReference>
<keyword evidence="5" id="KW-1133">Transmembrane helix</keyword>
<dbReference type="OrthoDB" id="5951731at2759"/>
<dbReference type="InterPro" id="IPR024079">
    <property type="entry name" value="MetalloPept_cat_dom_sf"/>
</dbReference>
<dbReference type="InterPro" id="IPR001762">
    <property type="entry name" value="Disintegrin_dom"/>
</dbReference>
<keyword evidence="5" id="KW-0472">Membrane</keyword>
<evidence type="ECO:0000256" key="5">
    <source>
        <dbReference type="SAM" id="Phobius"/>
    </source>
</evidence>
<dbReference type="GO" id="GO:0008237">
    <property type="term" value="F:metallopeptidase activity"/>
    <property type="evidence" value="ECO:0007669"/>
    <property type="project" value="InterPro"/>
</dbReference>
<dbReference type="InterPro" id="IPR036436">
    <property type="entry name" value="Disintegrin_dom_sf"/>
</dbReference>
<evidence type="ECO:0000256" key="3">
    <source>
        <dbReference type="ARBA" id="ARBA00074021"/>
    </source>
</evidence>
<sequence>MENPWFNFGMKIPKIRKRGELFQRAVSGCPLSRKIAYMGAVADCTYAARTQILKDWTTASAVYEASFNVTLGLIKIEIQDQTCPTTVNQSIPWNRPCSTDYSINTRLSDFSKWRGTLGNDGAALWHLMSKCNTDSKVGVAWLGQLCQYSSSQNSGDQSYVSGTGVSTITKDEWKVVAHEIGHGFASYCPCINCAECCPLNSTTCDADGQFIMNPTNICELISTSSGSCLVDPSDSTKTIISEAMCGNGLKESGEECDCGTAEECVNDPCCDGNTCKLKSGALCDDKNDMCCENCKYKSANTTCRPAISECDIVESCDGKSGICPTDQYKDDGVSCGSGNGLACASGQCTSRDDQCITKGTKLGVTKACSLNAGNGNDCALRCASPIESTTCYELTGNFIDGTPCGFGGKCSDGKCVNMSSWFDQNKKIVIPIGIVLGFLISLCLAQCLYKGCRRRHRKIRVTSDTSPGYSPRGYSQGYNNLNDSNNDSQWVDPTPYNGPTPASSPTQELPDYYHSGVSNPPYGHNDRRNLPHSPYSHNHSPDIIPPYSYYETEPPSRVNSPAPTIASLKPKGL</sequence>
<name>A0A9N9BI81_9GLOM</name>
<gene>
    <name evidence="7" type="ORF">DEBURN_LOCUS7761</name>
</gene>
<reference evidence="7" key="1">
    <citation type="submission" date="2021-06" db="EMBL/GenBank/DDBJ databases">
        <authorList>
            <person name="Kallberg Y."/>
            <person name="Tangrot J."/>
            <person name="Rosling A."/>
        </authorList>
    </citation>
    <scope>NUCLEOTIDE SEQUENCE</scope>
    <source>
        <strain evidence="7">AZ414A</strain>
    </source>
</reference>
<dbReference type="PANTHER" id="PTHR11905">
    <property type="entry name" value="ADAM A DISINTEGRIN AND METALLOPROTEASE DOMAIN"/>
    <property type="match status" value="1"/>
</dbReference>
<keyword evidence="1" id="KW-1015">Disulfide bond</keyword>
<accession>A0A9N9BI81</accession>
<evidence type="ECO:0000313" key="8">
    <source>
        <dbReference type="Proteomes" id="UP000789706"/>
    </source>
</evidence>
<comment type="caution">
    <text evidence="7">The sequence shown here is derived from an EMBL/GenBank/DDBJ whole genome shotgun (WGS) entry which is preliminary data.</text>
</comment>
<dbReference type="Pfam" id="PF13688">
    <property type="entry name" value="Reprolysin_5"/>
    <property type="match status" value="1"/>
</dbReference>
<evidence type="ECO:0000256" key="1">
    <source>
        <dbReference type="ARBA" id="ARBA00023157"/>
    </source>
</evidence>
<dbReference type="Pfam" id="PF00200">
    <property type="entry name" value="Disintegrin"/>
    <property type="match status" value="1"/>
</dbReference>
<feature type="compositionally biased region" description="Low complexity" evidence="4">
    <location>
        <begin position="545"/>
        <end position="556"/>
    </location>
</feature>
<dbReference type="SUPFAM" id="SSF55486">
    <property type="entry name" value="Metalloproteases ('zincins'), catalytic domain"/>
    <property type="match status" value="1"/>
</dbReference>
<feature type="region of interest" description="Disordered" evidence="4">
    <location>
        <begin position="462"/>
        <end position="573"/>
    </location>
</feature>
<dbReference type="SMART" id="SM00050">
    <property type="entry name" value="DISIN"/>
    <property type="match status" value="1"/>
</dbReference>
<feature type="compositionally biased region" description="Polar residues" evidence="4">
    <location>
        <begin position="476"/>
        <end position="491"/>
    </location>
</feature>
<keyword evidence="5" id="KW-0812">Transmembrane</keyword>
<evidence type="ECO:0000256" key="2">
    <source>
        <dbReference type="ARBA" id="ARBA00056552"/>
    </source>
</evidence>